<sequence>MFRRLETGLPIDPKFPSDLKELGYFVNENDEIRNIENPKAYFQYFLTKNDRINNLHREAMNGAIRNIVAERLKNLGLDIIRLPLEVKATEPNIPIFISKEIKSKKRILVIFYDEQQDIGIFSHRILLGKGGINQGSAVNLVKYVQSMCSSSSINNDDSIGIIIANTGQLRWWRRGKKAVSQMSWYALPSKSLVDSPYEFDPEKNTVPGNRNLAEHVEYIFNHVITSHTNPDSKLDIIGVSGGAVEVSVFLNIDENWQKWKSRLSAFASIASYYSPKEITTKEFKNWTIVVGIFNTILILYIYIFIKRGRAYLISPEPCETFLAGPDGSEDISPRGLPTFSLGEPFYNENLLPLGFKTVIDWFEEVAREPSYVNPSFFRKDDLEKDEVTNNISTPYNKS</sequence>
<dbReference type="STRING" id="52586.A0A0B1P377"/>
<comment type="caution">
    <text evidence="3">The sequence shown here is derived from an EMBL/GenBank/DDBJ whole genome shotgun (WGS) entry which is preliminary data.</text>
</comment>
<name>A0A0B1P377_UNCNE</name>
<protein>
    <submittedName>
        <fullName evidence="3">Putative arb2 domain-containing protein</fullName>
    </submittedName>
</protein>
<evidence type="ECO:0000313" key="3">
    <source>
        <dbReference type="EMBL" id="KHJ31134.1"/>
    </source>
</evidence>
<dbReference type="PANTHER" id="PTHR21357">
    <property type="entry name" value="FAM172 FAMILY PROTEIN HOMOLOG CG10038"/>
    <property type="match status" value="1"/>
</dbReference>
<dbReference type="InterPro" id="IPR048263">
    <property type="entry name" value="Arb2"/>
</dbReference>
<proteinExistence type="predicted"/>
<dbReference type="EMBL" id="JNVN01003222">
    <property type="protein sequence ID" value="KHJ31134.1"/>
    <property type="molecule type" value="Genomic_DNA"/>
</dbReference>
<dbReference type="AlphaFoldDB" id="A0A0B1P377"/>
<keyword evidence="4" id="KW-1185">Reference proteome</keyword>
<organism evidence="3 4">
    <name type="scientific">Uncinula necator</name>
    <name type="common">Grape powdery mildew</name>
    <dbReference type="NCBI Taxonomy" id="52586"/>
    <lineage>
        <taxon>Eukaryota</taxon>
        <taxon>Fungi</taxon>
        <taxon>Dikarya</taxon>
        <taxon>Ascomycota</taxon>
        <taxon>Pezizomycotina</taxon>
        <taxon>Leotiomycetes</taxon>
        <taxon>Erysiphales</taxon>
        <taxon>Erysiphaceae</taxon>
        <taxon>Erysiphe</taxon>
    </lineage>
</organism>
<dbReference type="GO" id="GO:0031048">
    <property type="term" value="P:regulatory ncRNA-mediated heterochromatin formation"/>
    <property type="evidence" value="ECO:0007669"/>
    <property type="project" value="TreeGrafter"/>
</dbReference>
<feature type="transmembrane region" description="Helical" evidence="1">
    <location>
        <begin position="286"/>
        <end position="305"/>
    </location>
</feature>
<dbReference type="PANTHER" id="PTHR21357:SF4">
    <property type="entry name" value="FAM172 FAMILY PROTEIN HOMOLOG CG10038"/>
    <property type="match status" value="1"/>
</dbReference>
<dbReference type="Pfam" id="PF22749">
    <property type="entry name" value="Arb2"/>
    <property type="match status" value="1"/>
</dbReference>
<reference evidence="3 4" key="1">
    <citation type="journal article" date="2014" name="BMC Genomics">
        <title>Adaptive genomic structural variation in the grape powdery mildew pathogen, Erysiphe necator.</title>
        <authorList>
            <person name="Jones L."/>
            <person name="Riaz S."/>
            <person name="Morales-Cruz A."/>
            <person name="Amrine K.C."/>
            <person name="McGuire B."/>
            <person name="Gubler W.D."/>
            <person name="Walker M.A."/>
            <person name="Cantu D."/>
        </authorList>
    </citation>
    <scope>NUCLEOTIDE SEQUENCE [LARGE SCALE GENOMIC DNA]</scope>
    <source>
        <strain evidence="4">c</strain>
    </source>
</reference>
<dbReference type="GO" id="GO:0035197">
    <property type="term" value="F:siRNA binding"/>
    <property type="evidence" value="ECO:0007669"/>
    <property type="project" value="TreeGrafter"/>
</dbReference>
<keyword evidence="1" id="KW-1133">Transmembrane helix</keyword>
<keyword evidence="1" id="KW-0812">Transmembrane</keyword>
<accession>A0A0B1P377</accession>
<evidence type="ECO:0000256" key="1">
    <source>
        <dbReference type="SAM" id="Phobius"/>
    </source>
</evidence>
<dbReference type="GO" id="GO:0005634">
    <property type="term" value="C:nucleus"/>
    <property type="evidence" value="ECO:0007669"/>
    <property type="project" value="TreeGrafter"/>
</dbReference>
<keyword evidence="1" id="KW-0472">Membrane</keyword>
<dbReference type="Proteomes" id="UP000030854">
    <property type="component" value="Unassembled WGS sequence"/>
</dbReference>
<dbReference type="OMA" id="HGCNCYS"/>
<evidence type="ECO:0000313" key="4">
    <source>
        <dbReference type="Proteomes" id="UP000030854"/>
    </source>
</evidence>
<dbReference type="InterPro" id="IPR053858">
    <property type="entry name" value="Arb2_dom"/>
</dbReference>
<gene>
    <name evidence="3" type="ORF">EV44_g2982</name>
</gene>
<feature type="domain" description="Arb2" evidence="2">
    <location>
        <begin position="15"/>
        <end position="286"/>
    </location>
</feature>
<dbReference type="HOGENOM" id="CLU_027515_1_0_1"/>
<evidence type="ECO:0000259" key="2">
    <source>
        <dbReference type="Pfam" id="PF22749"/>
    </source>
</evidence>